<name>A0A5A7NWL2_STRAF</name>
<dbReference type="AlphaFoldDB" id="A0A5A7NWL2"/>
<evidence type="ECO:0000313" key="3">
    <source>
        <dbReference type="Proteomes" id="UP000325081"/>
    </source>
</evidence>
<dbReference type="InterPro" id="IPR029055">
    <property type="entry name" value="Ntn_hydrolases_N"/>
</dbReference>
<comment type="caution">
    <text evidence="2">The sequence shown here is derived from an EMBL/GenBank/DDBJ whole genome shotgun (WGS) entry which is preliminary data.</text>
</comment>
<evidence type="ECO:0000259" key="1">
    <source>
        <dbReference type="SMART" id="SM01172"/>
    </source>
</evidence>
<keyword evidence="3" id="KW-1185">Reference proteome</keyword>
<evidence type="ECO:0000313" key="2">
    <source>
        <dbReference type="EMBL" id="GER24874.1"/>
    </source>
</evidence>
<reference evidence="3" key="1">
    <citation type="journal article" date="2019" name="Curr. Biol.">
        <title>Genome Sequence of Striga asiatica Provides Insight into the Evolution of Plant Parasitism.</title>
        <authorList>
            <person name="Yoshida S."/>
            <person name="Kim S."/>
            <person name="Wafula E.K."/>
            <person name="Tanskanen J."/>
            <person name="Kim Y.M."/>
            <person name="Honaas L."/>
            <person name="Yang Z."/>
            <person name="Spallek T."/>
            <person name="Conn C.E."/>
            <person name="Ichihashi Y."/>
            <person name="Cheong K."/>
            <person name="Cui S."/>
            <person name="Der J.P."/>
            <person name="Gundlach H."/>
            <person name="Jiao Y."/>
            <person name="Hori C."/>
            <person name="Ishida J.K."/>
            <person name="Kasahara H."/>
            <person name="Kiba T."/>
            <person name="Kim M.S."/>
            <person name="Koo N."/>
            <person name="Laohavisit A."/>
            <person name="Lee Y.H."/>
            <person name="Lumba S."/>
            <person name="McCourt P."/>
            <person name="Mortimer J.C."/>
            <person name="Mutuku J.M."/>
            <person name="Nomura T."/>
            <person name="Sasaki-Sekimoto Y."/>
            <person name="Seto Y."/>
            <person name="Wang Y."/>
            <person name="Wakatake T."/>
            <person name="Sakakibara H."/>
            <person name="Demura T."/>
            <person name="Yamaguchi S."/>
            <person name="Yoneyama K."/>
            <person name="Manabe R.I."/>
            <person name="Nelson D.C."/>
            <person name="Schulman A.H."/>
            <person name="Timko M.P."/>
            <person name="dePamphilis C.W."/>
            <person name="Choi D."/>
            <person name="Shirasu K."/>
        </authorList>
    </citation>
    <scope>NUCLEOTIDE SEQUENCE [LARGE SCALE GENOMIC DNA]</scope>
    <source>
        <strain evidence="3">cv. UVA1</strain>
    </source>
</reference>
<proteinExistence type="predicted"/>
<dbReference type="PANTHER" id="PTHR45952">
    <property type="entry name" value="ALUMINUM INDUCED PROTEIN WITH YGL AND LRDR MOTIFS"/>
    <property type="match status" value="1"/>
</dbReference>
<dbReference type="InterPro" id="IPR044828">
    <property type="entry name" value="TSJT1-like"/>
</dbReference>
<dbReference type="SUPFAM" id="SSF56235">
    <property type="entry name" value="N-terminal nucleophile aminohydrolases (Ntn hydrolases)"/>
    <property type="match status" value="1"/>
</dbReference>
<feature type="domain" description="DUF3700" evidence="1">
    <location>
        <begin position="7"/>
        <end position="162"/>
    </location>
</feature>
<dbReference type="OrthoDB" id="2019121at2759"/>
<dbReference type="PANTHER" id="PTHR45952:SF4">
    <property type="entry name" value="ALUMINUM INDUCED PROTEIN WITH YGL AND LRDR MOTIFS"/>
    <property type="match status" value="1"/>
</dbReference>
<dbReference type="Proteomes" id="UP000325081">
    <property type="component" value="Unassembled WGS sequence"/>
</dbReference>
<organism evidence="2 3">
    <name type="scientific">Striga asiatica</name>
    <name type="common">Asiatic witchweed</name>
    <name type="synonym">Buchnera asiatica</name>
    <dbReference type="NCBI Taxonomy" id="4170"/>
    <lineage>
        <taxon>Eukaryota</taxon>
        <taxon>Viridiplantae</taxon>
        <taxon>Streptophyta</taxon>
        <taxon>Embryophyta</taxon>
        <taxon>Tracheophyta</taxon>
        <taxon>Spermatophyta</taxon>
        <taxon>Magnoliopsida</taxon>
        <taxon>eudicotyledons</taxon>
        <taxon>Gunneridae</taxon>
        <taxon>Pentapetalae</taxon>
        <taxon>asterids</taxon>
        <taxon>lamiids</taxon>
        <taxon>Lamiales</taxon>
        <taxon>Orobanchaceae</taxon>
        <taxon>Buchnereae</taxon>
        <taxon>Striga</taxon>
    </lineage>
</organism>
<accession>A0A5A7NWL2</accession>
<feature type="non-terminal residue" evidence="2">
    <location>
        <position position="1"/>
    </location>
</feature>
<dbReference type="SMART" id="SM01172">
    <property type="entry name" value="DUF3700"/>
    <property type="match status" value="1"/>
</dbReference>
<sequence>TRRICENEIREKIGTVLIFCLRGIINGLCTLAPQYSHPSGFIVYSSRKQNPLLPRLFPAVDGIFCLFQGHTENITPLKQLYGLTKTANEVSIIIEAYRTPRDRGPYPANHVVRDLKGKFAFDADGSVPFFWGVDMDDSLVFSDDEAVVKKACWKVIAMPFLVHVI</sequence>
<protein>
    <submittedName>
        <fullName evidence="2">Aluminium induced protein with YGL and LRDR motifs</fullName>
    </submittedName>
</protein>
<gene>
    <name evidence="2" type="ORF">STAS_00419</name>
</gene>
<dbReference type="InterPro" id="IPR024286">
    <property type="entry name" value="DUF3700"/>
</dbReference>
<dbReference type="Pfam" id="PF12481">
    <property type="entry name" value="DUF3700"/>
    <property type="match status" value="1"/>
</dbReference>
<dbReference type="EMBL" id="BKCP01000001">
    <property type="protein sequence ID" value="GER24874.1"/>
    <property type="molecule type" value="Genomic_DNA"/>
</dbReference>